<evidence type="ECO:0000256" key="4">
    <source>
        <dbReference type="ARBA" id="ARBA00023295"/>
    </source>
</evidence>
<dbReference type="OMA" id="VEYRWES"/>
<dbReference type="WBParaSite" id="NBR_0000449801-mRNA-1">
    <property type="protein sequence ID" value="NBR_0000449801-mRNA-1"/>
    <property type="gene ID" value="NBR_0000449801"/>
</dbReference>
<organism evidence="6">
    <name type="scientific">Nippostrongylus brasiliensis</name>
    <name type="common">Rat hookworm</name>
    <dbReference type="NCBI Taxonomy" id="27835"/>
    <lineage>
        <taxon>Eukaryota</taxon>
        <taxon>Metazoa</taxon>
        <taxon>Ecdysozoa</taxon>
        <taxon>Nematoda</taxon>
        <taxon>Chromadorea</taxon>
        <taxon>Rhabditida</taxon>
        <taxon>Rhabditina</taxon>
        <taxon>Rhabditomorpha</taxon>
        <taxon>Strongyloidea</taxon>
        <taxon>Heligmosomidae</taxon>
        <taxon>Nippostrongylus</taxon>
    </lineage>
</organism>
<dbReference type="InterPro" id="IPR033403">
    <property type="entry name" value="DUF5110"/>
</dbReference>
<dbReference type="PANTHER" id="PTHR22762:SF54">
    <property type="entry name" value="BCDNA.GH04962"/>
    <property type="match status" value="1"/>
</dbReference>
<dbReference type="InterPro" id="IPR013780">
    <property type="entry name" value="Glyco_hydro_b"/>
</dbReference>
<keyword evidence="1" id="KW-0732">Signal</keyword>
<proteinExistence type="predicted"/>
<dbReference type="GO" id="GO:0006491">
    <property type="term" value="P:N-glycan processing"/>
    <property type="evidence" value="ECO:0007669"/>
    <property type="project" value="TreeGrafter"/>
</dbReference>
<dbReference type="GO" id="GO:0090599">
    <property type="term" value="F:alpha-glucosidase activity"/>
    <property type="evidence" value="ECO:0007669"/>
    <property type="project" value="TreeGrafter"/>
</dbReference>
<dbReference type="Gene3D" id="2.60.40.1180">
    <property type="entry name" value="Golgi alpha-mannosidase II"/>
    <property type="match status" value="1"/>
</dbReference>
<evidence type="ECO:0000256" key="2">
    <source>
        <dbReference type="ARBA" id="ARBA00022801"/>
    </source>
</evidence>
<accession>A0A0N4XPP6</accession>
<keyword evidence="2" id="KW-0378">Hydrolase</keyword>
<feature type="domain" description="DUF5110" evidence="5">
    <location>
        <begin position="66"/>
        <end position="129"/>
    </location>
</feature>
<keyword evidence="4" id="KW-0326">Glycosidase</keyword>
<keyword evidence="3" id="KW-0325">Glycoprotein</keyword>
<reference evidence="6" key="1">
    <citation type="submission" date="2017-02" db="UniProtKB">
        <authorList>
            <consortium name="WormBaseParasite"/>
        </authorList>
    </citation>
    <scope>IDENTIFICATION</scope>
</reference>
<evidence type="ECO:0000256" key="3">
    <source>
        <dbReference type="ARBA" id="ARBA00023180"/>
    </source>
</evidence>
<evidence type="ECO:0000256" key="1">
    <source>
        <dbReference type="ARBA" id="ARBA00022729"/>
    </source>
</evidence>
<evidence type="ECO:0000313" key="6">
    <source>
        <dbReference type="WBParaSite" id="NBR_0000449801-mRNA-1"/>
    </source>
</evidence>
<dbReference type="Pfam" id="PF17137">
    <property type="entry name" value="DUF5110"/>
    <property type="match status" value="1"/>
</dbReference>
<dbReference type="AlphaFoldDB" id="A0A0N4XPP6"/>
<sequence length="192" mass="22008">LVFAVRNLKNIKKTRWYDWESGVERPSGPSYIDVRIDEVPVFQRGGTIVPTWQRIRRASSLMLHDPITLFVALDDSGAAKGSTYLDDGTTHNYKEGKYLFAEVEYRWESSLSSNKAEIVGQPTADSGNFETETWIERIEVRGLNRTPRKMSVIRISDPADPLEFSYDRDRNLLTIRKPSVSISQSYKIVITF</sequence>
<name>A0A0N4XPP6_NIPBR</name>
<dbReference type="PANTHER" id="PTHR22762">
    <property type="entry name" value="ALPHA-GLUCOSIDASE"/>
    <property type="match status" value="1"/>
</dbReference>
<evidence type="ECO:0000259" key="5">
    <source>
        <dbReference type="Pfam" id="PF17137"/>
    </source>
</evidence>
<protein>
    <submittedName>
        <fullName evidence="6">Neutral alpha-glucosidase AB (inferred by orthology to a human protein)</fullName>
    </submittedName>
</protein>